<comment type="cofactor">
    <cofactor evidence="1 5">
        <name>pyridoxal 5'-phosphate</name>
        <dbReference type="ChEBI" id="CHEBI:597326"/>
    </cofactor>
</comment>
<proteinExistence type="inferred from homology"/>
<evidence type="ECO:0000256" key="1">
    <source>
        <dbReference type="ARBA" id="ARBA00001933"/>
    </source>
</evidence>
<keyword evidence="3 5" id="KW-0663">Pyridoxal phosphate</keyword>
<gene>
    <name evidence="7" type="ORF">OA238_c09560</name>
</gene>
<dbReference type="InterPro" id="IPR015422">
    <property type="entry name" value="PyrdxlP-dep_Trfase_small"/>
</dbReference>
<keyword evidence="7" id="KW-0808">Transferase</keyword>
<evidence type="ECO:0000256" key="3">
    <source>
        <dbReference type="ARBA" id="ARBA00022898"/>
    </source>
</evidence>
<evidence type="ECO:0000313" key="7">
    <source>
        <dbReference type="EMBL" id="AGI71155.1"/>
    </source>
</evidence>
<dbReference type="GO" id="GO:0019265">
    <property type="term" value="P:glycine biosynthetic process, by transamination of glyoxylate"/>
    <property type="evidence" value="ECO:0007669"/>
    <property type="project" value="TreeGrafter"/>
</dbReference>
<dbReference type="Gene3D" id="3.40.640.10">
    <property type="entry name" value="Type I PLP-dependent aspartate aminotransferase-like (Major domain)"/>
    <property type="match status" value="1"/>
</dbReference>
<dbReference type="HOGENOM" id="CLU_027686_1_0_5"/>
<dbReference type="SUPFAM" id="SSF53383">
    <property type="entry name" value="PLP-dependent transferases"/>
    <property type="match status" value="1"/>
</dbReference>
<dbReference type="PANTHER" id="PTHR21152:SF40">
    <property type="entry name" value="ALANINE--GLYOXYLATE AMINOTRANSFERASE"/>
    <property type="match status" value="1"/>
</dbReference>
<name>M9RMX0_9RHOB</name>
<feature type="binding site" evidence="4">
    <location>
        <position position="347"/>
    </location>
    <ligand>
        <name>substrate</name>
    </ligand>
</feature>
<evidence type="ECO:0000259" key="6">
    <source>
        <dbReference type="Pfam" id="PF00266"/>
    </source>
</evidence>
<organism evidence="7 8">
    <name type="scientific">Octadecabacter arcticus 238</name>
    <dbReference type="NCBI Taxonomy" id="391616"/>
    <lineage>
        <taxon>Bacteria</taxon>
        <taxon>Pseudomonadati</taxon>
        <taxon>Pseudomonadota</taxon>
        <taxon>Alphaproteobacteria</taxon>
        <taxon>Rhodobacterales</taxon>
        <taxon>Roseobacteraceae</taxon>
        <taxon>Octadecabacter</taxon>
    </lineage>
</organism>
<dbReference type="Gene3D" id="3.90.1150.10">
    <property type="entry name" value="Aspartate Aminotransferase, domain 1"/>
    <property type="match status" value="1"/>
</dbReference>
<dbReference type="InterPro" id="IPR015421">
    <property type="entry name" value="PyrdxlP-dep_Trfase_major"/>
</dbReference>
<dbReference type="InterPro" id="IPR015424">
    <property type="entry name" value="PyrdxlP-dep_Trfase"/>
</dbReference>
<dbReference type="Proteomes" id="UP000004688">
    <property type="component" value="Chromosome"/>
</dbReference>
<feature type="domain" description="Aminotransferase class V" evidence="6">
    <location>
        <begin position="70"/>
        <end position="335"/>
    </location>
</feature>
<dbReference type="FunFam" id="3.90.1150.10:FF:000204">
    <property type="entry name" value="Hypothetical aminotransferase"/>
    <property type="match status" value="1"/>
</dbReference>
<dbReference type="EMBL" id="CP003742">
    <property type="protein sequence ID" value="AGI71155.1"/>
    <property type="molecule type" value="Genomic_DNA"/>
</dbReference>
<dbReference type="GO" id="GO:0004760">
    <property type="term" value="F:L-serine-pyruvate transaminase activity"/>
    <property type="evidence" value="ECO:0007669"/>
    <property type="project" value="TreeGrafter"/>
</dbReference>
<dbReference type="PANTHER" id="PTHR21152">
    <property type="entry name" value="AMINOTRANSFERASE CLASS V"/>
    <property type="match status" value="1"/>
</dbReference>
<comment type="similarity">
    <text evidence="2">Belongs to the class-V pyridoxal-phosphate-dependent aminotransferase family.</text>
</comment>
<evidence type="ECO:0000313" key="8">
    <source>
        <dbReference type="Proteomes" id="UP000004688"/>
    </source>
</evidence>
<feature type="modified residue" description="N6-(pyridoxal phosphate)lysine" evidence="5">
    <location>
        <position position="197"/>
    </location>
</feature>
<dbReference type="InterPro" id="IPR024169">
    <property type="entry name" value="SP_NH2Trfase/AEP_transaminase"/>
</dbReference>
<dbReference type="eggNOG" id="COG0075">
    <property type="taxonomic scope" value="Bacteria"/>
</dbReference>
<evidence type="ECO:0000256" key="2">
    <source>
        <dbReference type="ARBA" id="ARBA00009236"/>
    </source>
</evidence>
<dbReference type="InterPro" id="IPR000192">
    <property type="entry name" value="Aminotrans_V_dom"/>
</dbReference>
<dbReference type="PIRSF" id="PIRSF000524">
    <property type="entry name" value="SPT"/>
    <property type="match status" value="1"/>
</dbReference>
<keyword evidence="8" id="KW-1185">Reference proteome</keyword>
<dbReference type="AlphaFoldDB" id="M9RMX0"/>
<dbReference type="KEGG" id="oar:OA238_c09560"/>
<sequence>MFANGLTYLAIPGPSVMPDRVLRAMHRAAPNIYTGELHDVTRSLFPDLKAVAGTRHEVAIYIGNGHGVWEAALSNILSDGDTVLVLATGRFCVGWGEMAEGLGASVETIDFGDNDAVDLTQVEAVLKADTAGRIKAVLTVLVDTSTGVLNDVKGIRAAIDNAGHGALLMCDAIASLGCDEYHMDDWGVDITVAASQKGLMTPPGIGFVWFNDKADAVRETIGRVSKYWDWRPRVAGDEYWKFFDGTAPTHHLYGLREALDMIKDEGLQNVWARHDGLAHAVWAAIDVWSADGPMQINVADPAARSRAITSLRLDEGQGDALRAWCEDNMGVTLGIGLGRSPASAFFRIGHMGHVNGHMVMGFLGTIDAGLKALGIPHGAGALEAASQVLADLTRAGGTKPRGAQADQAVDQCCG</sequence>
<dbReference type="Pfam" id="PF00266">
    <property type="entry name" value="Aminotran_5"/>
    <property type="match status" value="1"/>
</dbReference>
<dbReference type="RefSeq" id="WP_015494370.1">
    <property type="nucleotide sequence ID" value="NC_020908.1"/>
</dbReference>
<accession>M9RMX0</accession>
<dbReference type="OrthoDB" id="389074at2"/>
<evidence type="ECO:0000256" key="5">
    <source>
        <dbReference type="PIRSR" id="PIRSR000524-50"/>
    </source>
</evidence>
<evidence type="ECO:0000256" key="4">
    <source>
        <dbReference type="PIRSR" id="PIRSR000524-1"/>
    </source>
</evidence>
<dbReference type="STRING" id="391616.OA238_c09560"/>
<reference evidence="7 8" key="1">
    <citation type="journal article" date="2013" name="PLoS ONE">
        <title>Poles Apart: Arctic and Antarctic Octadecabacter strains Share High Genome Plasticity and a New Type of Xanthorhodopsin.</title>
        <authorList>
            <person name="Vollmers J."/>
            <person name="Voget S."/>
            <person name="Dietrich S."/>
            <person name="Gollnow K."/>
            <person name="Smits M."/>
            <person name="Meyer K."/>
            <person name="Brinkhoff T."/>
            <person name="Simon M."/>
            <person name="Daniel R."/>
        </authorList>
    </citation>
    <scope>NUCLEOTIDE SEQUENCE [LARGE SCALE GENOMIC DNA]</scope>
    <source>
        <strain evidence="7 8">238</strain>
    </source>
</reference>
<protein>
    <submittedName>
        <fullName evidence="7">Putative aminotransferase</fullName>
    </submittedName>
</protein>
<keyword evidence="7" id="KW-0032">Aminotransferase</keyword>
<dbReference type="GO" id="GO:0008453">
    <property type="term" value="F:alanine-glyoxylate transaminase activity"/>
    <property type="evidence" value="ECO:0007669"/>
    <property type="project" value="TreeGrafter"/>
</dbReference>